<dbReference type="Proteomes" id="UP000008281">
    <property type="component" value="Unassembled WGS sequence"/>
</dbReference>
<dbReference type="eggNOG" id="ENOG502TFDJ">
    <property type="taxonomic scope" value="Eukaryota"/>
</dbReference>
<dbReference type="InParanoid" id="E3MSG5"/>
<reference evidence="1" key="1">
    <citation type="submission" date="2007-07" db="EMBL/GenBank/DDBJ databases">
        <title>PCAP assembly of the Caenorhabditis remanei genome.</title>
        <authorList>
            <consortium name="The Caenorhabditis remanei Sequencing Consortium"/>
            <person name="Wilson R.K."/>
        </authorList>
    </citation>
    <scope>NUCLEOTIDE SEQUENCE [LARGE SCALE GENOMIC DNA]</scope>
    <source>
        <strain evidence="1">PB4641</strain>
    </source>
</reference>
<sequence>MADGNAEIPTNAERKSAAVELTKAMEAYLAYEPTLARINEFLRKLHDISLDRQEKEVKNLFHQDIHPKILKIRQLKENHKEEDALDAPFVELIEKVRINELDVDEELNARKEKLLALAAEVCEKLGGIQLRLRSVIGPYTQRIHLEIFQNLLTAYGDLQQIQEGVLNWYHGIEHGNNETSVHEKMNSWAKITGTIIFFLTEVILKLPGFDIEPNRLDEINDIITRSIRLYIPEQFFELVRALANNQRLPDLENSLEESRETINLLVDDIERLTNY</sequence>
<dbReference type="EMBL" id="DS268473">
    <property type="protein sequence ID" value="EFP08402.1"/>
    <property type="molecule type" value="Genomic_DNA"/>
</dbReference>
<accession>E3MSG5</accession>
<dbReference type="HOGENOM" id="CLU_1027549_0_0_1"/>
<dbReference type="OrthoDB" id="5811676at2759"/>
<evidence type="ECO:0000313" key="2">
    <source>
        <dbReference type="Proteomes" id="UP000008281"/>
    </source>
</evidence>
<dbReference type="AlphaFoldDB" id="E3MSG5"/>
<name>E3MSG5_CAERE</name>
<protein>
    <submittedName>
        <fullName evidence="1">Uncharacterized protein</fullName>
    </submittedName>
</protein>
<proteinExistence type="predicted"/>
<keyword evidence="2" id="KW-1185">Reference proteome</keyword>
<dbReference type="OMA" id="LECEPII"/>
<gene>
    <name evidence="1" type="ORF">CRE_16181</name>
</gene>
<evidence type="ECO:0000313" key="1">
    <source>
        <dbReference type="EMBL" id="EFP08402.1"/>
    </source>
</evidence>
<organism evidence="2">
    <name type="scientific">Caenorhabditis remanei</name>
    <name type="common">Caenorhabditis vulgaris</name>
    <dbReference type="NCBI Taxonomy" id="31234"/>
    <lineage>
        <taxon>Eukaryota</taxon>
        <taxon>Metazoa</taxon>
        <taxon>Ecdysozoa</taxon>
        <taxon>Nematoda</taxon>
        <taxon>Chromadorea</taxon>
        <taxon>Rhabditida</taxon>
        <taxon>Rhabditina</taxon>
        <taxon>Rhabditomorpha</taxon>
        <taxon>Rhabditoidea</taxon>
        <taxon>Rhabditidae</taxon>
        <taxon>Peloderinae</taxon>
        <taxon>Caenorhabditis</taxon>
    </lineage>
</organism>